<dbReference type="PRINTS" id="PR00080">
    <property type="entry name" value="SDRFAMILY"/>
</dbReference>
<reference evidence="5" key="1">
    <citation type="journal article" date="2019" name="Int. J. Syst. Evol. Microbiol.">
        <title>The Global Catalogue of Microorganisms (GCM) 10K type strain sequencing project: providing services to taxonomists for standard genome sequencing and annotation.</title>
        <authorList>
            <consortium name="The Broad Institute Genomics Platform"/>
            <consortium name="The Broad Institute Genome Sequencing Center for Infectious Disease"/>
            <person name="Wu L."/>
            <person name="Ma J."/>
        </authorList>
    </citation>
    <scope>NUCLEOTIDE SEQUENCE [LARGE SCALE GENOMIC DNA]</scope>
    <source>
        <strain evidence="5">KCTC 42087</strain>
    </source>
</reference>
<evidence type="ECO:0000313" key="5">
    <source>
        <dbReference type="Proteomes" id="UP001596074"/>
    </source>
</evidence>
<protein>
    <submittedName>
        <fullName evidence="4">SDR family oxidoreductase</fullName>
        <ecNumber evidence="4">1.-.-.-</ecNumber>
    </submittedName>
</protein>
<feature type="domain" description="Ketoreductase" evidence="3">
    <location>
        <begin position="6"/>
        <end position="185"/>
    </location>
</feature>
<dbReference type="EC" id="1.-.-.-" evidence="4"/>
<dbReference type="SMART" id="SM00822">
    <property type="entry name" value="PKS_KR"/>
    <property type="match status" value="1"/>
</dbReference>
<evidence type="ECO:0000259" key="3">
    <source>
        <dbReference type="SMART" id="SM00822"/>
    </source>
</evidence>
<dbReference type="EMBL" id="JBHSON010000067">
    <property type="protein sequence ID" value="MFC5751321.1"/>
    <property type="molecule type" value="Genomic_DNA"/>
</dbReference>
<comment type="similarity">
    <text evidence="1 2">Belongs to the short-chain dehydrogenases/reductases (SDR) family.</text>
</comment>
<dbReference type="RefSeq" id="WP_378287226.1">
    <property type="nucleotide sequence ID" value="NZ_JBHSON010000067.1"/>
</dbReference>
<evidence type="ECO:0000256" key="2">
    <source>
        <dbReference type="RuleBase" id="RU000363"/>
    </source>
</evidence>
<accession>A0ABW1A753</accession>
<name>A0ABW1A753_9ACTN</name>
<dbReference type="PRINTS" id="PR00081">
    <property type="entry name" value="GDHRDH"/>
</dbReference>
<dbReference type="InterPro" id="IPR002347">
    <property type="entry name" value="SDR_fam"/>
</dbReference>
<dbReference type="InterPro" id="IPR057326">
    <property type="entry name" value="KR_dom"/>
</dbReference>
<dbReference type="GO" id="GO:0016491">
    <property type="term" value="F:oxidoreductase activity"/>
    <property type="evidence" value="ECO:0007669"/>
    <property type="project" value="UniProtKB-KW"/>
</dbReference>
<sequence length="265" mass="27441">MTGSGPAVVVTGGTRGIGLGLARQFLARGARVAICGRSPESVGKALAELGDGAVGAVCDVADRDQVQALWDEAAGAFGRIDHWINNAGVSTARRPLTELPPDQLETVVSANLLGVLHGSAVAVRGMTAQGGGTVWNMAGLGSDGRTVAGLIAYGATKRGSDYLTTGLAKEVKGGPVKVAHLSPGMVVTDLLIRDYSPKELAKAKKVFNILADQVETVTPWLADKVLAGTRNGGTVAWLTTPKIMGRFALATFRKRDLFGDAERPA</sequence>
<evidence type="ECO:0000313" key="4">
    <source>
        <dbReference type="EMBL" id="MFC5751321.1"/>
    </source>
</evidence>
<comment type="caution">
    <text evidence="4">The sequence shown here is derived from an EMBL/GenBank/DDBJ whole genome shotgun (WGS) entry which is preliminary data.</text>
</comment>
<dbReference type="Pfam" id="PF00106">
    <property type="entry name" value="adh_short"/>
    <property type="match status" value="1"/>
</dbReference>
<dbReference type="InterPro" id="IPR052625">
    <property type="entry name" value="Chl_b_Red"/>
</dbReference>
<dbReference type="Proteomes" id="UP001596074">
    <property type="component" value="Unassembled WGS sequence"/>
</dbReference>
<evidence type="ECO:0000256" key="1">
    <source>
        <dbReference type="ARBA" id="ARBA00006484"/>
    </source>
</evidence>
<dbReference type="PANTHER" id="PTHR24314">
    <property type="entry name" value="NON-SPECIFIC LIPID TRANSFER PROTEIN-RELATED"/>
    <property type="match status" value="1"/>
</dbReference>
<proteinExistence type="inferred from homology"/>
<organism evidence="4 5">
    <name type="scientific">Actinomadura rugatobispora</name>
    <dbReference type="NCBI Taxonomy" id="1994"/>
    <lineage>
        <taxon>Bacteria</taxon>
        <taxon>Bacillati</taxon>
        <taxon>Actinomycetota</taxon>
        <taxon>Actinomycetes</taxon>
        <taxon>Streptosporangiales</taxon>
        <taxon>Thermomonosporaceae</taxon>
        <taxon>Actinomadura</taxon>
    </lineage>
</organism>
<dbReference type="Gene3D" id="3.40.50.720">
    <property type="entry name" value="NAD(P)-binding Rossmann-like Domain"/>
    <property type="match status" value="1"/>
</dbReference>
<dbReference type="InterPro" id="IPR020904">
    <property type="entry name" value="Sc_DH/Rdtase_CS"/>
</dbReference>
<dbReference type="CDD" id="cd05233">
    <property type="entry name" value="SDR_c"/>
    <property type="match status" value="1"/>
</dbReference>
<dbReference type="PROSITE" id="PS00061">
    <property type="entry name" value="ADH_SHORT"/>
    <property type="match status" value="1"/>
</dbReference>
<keyword evidence="4" id="KW-0560">Oxidoreductase</keyword>
<gene>
    <name evidence="4" type="ORF">ACFPZN_37375</name>
</gene>
<dbReference type="InterPro" id="IPR036291">
    <property type="entry name" value="NAD(P)-bd_dom_sf"/>
</dbReference>
<dbReference type="PANTHER" id="PTHR24314:SF21">
    <property type="entry name" value="CHLOROPHYLL(IDE) B REDUCTASE NYC1, CHLOROPLASTIC-RELATED"/>
    <property type="match status" value="1"/>
</dbReference>
<keyword evidence="5" id="KW-1185">Reference proteome</keyword>
<dbReference type="SUPFAM" id="SSF51735">
    <property type="entry name" value="NAD(P)-binding Rossmann-fold domains"/>
    <property type="match status" value="1"/>
</dbReference>